<organism evidence="2 3">
    <name type="scientific">Microbacterium marinum</name>
    <dbReference type="NCBI Taxonomy" id="421115"/>
    <lineage>
        <taxon>Bacteria</taxon>
        <taxon>Bacillati</taxon>
        <taxon>Actinomycetota</taxon>
        <taxon>Actinomycetes</taxon>
        <taxon>Micrococcales</taxon>
        <taxon>Microbacteriaceae</taxon>
        <taxon>Microbacterium</taxon>
    </lineage>
</organism>
<feature type="compositionally biased region" description="Acidic residues" evidence="1">
    <location>
        <begin position="74"/>
        <end position="86"/>
    </location>
</feature>
<protein>
    <submittedName>
        <fullName evidence="2">Uncharacterized protein</fullName>
    </submittedName>
</protein>
<comment type="caution">
    <text evidence="2">The sequence shown here is derived from an EMBL/GenBank/DDBJ whole genome shotgun (WGS) entry which is preliminary data.</text>
</comment>
<dbReference type="Proteomes" id="UP000573729">
    <property type="component" value="Unassembled WGS sequence"/>
</dbReference>
<keyword evidence="3" id="KW-1185">Reference proteome</keyword>
<evidence type="ECO:0000313" key="3">
    <source>
        <dbReference type="Proteomes" id="UP000573729"/>
    </source>
</evidence>
<feature type="compositionally biased region" description="Acidic residues" evidence="1">
    <location>
        <begin position="15"/>
        <end position="24"/>
    </location>
</feature>
<reference evidence="2 3" key="1">
    <citation type="submission" date="2020-08" db="EMBL/GenBank/DDBJ databases">
        <title>Sequencing the genomes of 1000 actinobacteria strains.</title>
        <authorList>
            <person name="Klenk H.-P."/>
        </authorList>
    </citation>
    <scope>NUCLEOTIDE SEQUENCE [LARGE SCALE GENOMIC DNA]</scope>
    <source>
        <strain evidence="2 3">DSM 24947</strain>
    </source>
</reference>
<feature type="region of interest" description="Disordered" evidence="1">
    <location>
        <begin position="1"/>
        <end position="86"/>
    </location>
</feature>
<proteinExistence type="predicted"/>
<dbReference type="EMBL" id="JACHMD010000001">
    <property type="protein sequence ID" value="MBB4665446.1"/>
    <property type="molecule type" value="Genomic_DNA"/>
</dbReference>
<feature type="compositionally biased region" description="Basic and acidic residues" evidence="1">
    <location>
        <begin position="26"/>
        <end position="39"/>
    </location>
</feature>
<dbReference type="AlphaFoldDB" id="A0A7W7BPC3"/>
<name>A0A7W7BPC3_9MICO</name>
<feature type="compositionally biased region" description="Low complexity" evidence="1">
    <location>
        <begin position="62"/>
        <end position="73"/>
    </location>
</feature>
<sequence>MSDSTPDNAPQADDREPDTEELEEPSTAKDPGEEPKASDGGEDPSDDGKSHHAVGIGIVESGTPDAEAAPETADPGEDPDEDPYER</sequence>
<accession>A0A7W7BPC3</accession>
<gene>
    <name evidence="2" type="ORF">BKA24_000155</name>
</gene>
<dbReference type="RefSeq" id="WP_184214357.1">
    <property type="nucleotide sequence ID" value="NZ_JACHMD010000001.1"/>
</dbReference>
<evidence type="ECO:0000256" key="1">
    <source>
        <dbReference type="SAM" id="MobiDB-lite"/>
    </source>
</evidence>
<evidence type="ECO:0000313" key="2">
    <source>
        <dbReference type="EMBL" id="MBB4665446.1"/>
    </source>
</evidence>